<protein>
    <submittedName>
        <fullName evidence="10">Prepilin-type N-terminal cleavage/methylation domain-containing protein</fullName>
    </submittedName>
</protein>
<reference evidence="10 11" key="1">
    <citation type="submission" date="2020-01" db="EMBL/GenBank/DDBJ databases">
        <title>Whole genome sequence of Heliobacterium gestii DSM 11169.</title>
        <authorList>
            <person name="Kyndt J.A."/>
            <person name="Meyer T.E."/>
        </authorList>
    </citation>
    <scope>NUCLEOTIDE SEQUENCE [LARGE SCALE GENOMIC DNA]</scope>
    <source>
        <strain evidence="10 11">DSM 11169</strain>
    </source>
</reference>
<keyword evidence="7 8" id="KW-0472">Membrane</keyword>
<gene>
    <name evidence="10" type="ORF">GTO89_09560</name>
</gene>
<organism evidence="10 11">
    <name type="scientific">Heliomicrobium gestii</name>
    <name type="common">Heliobacterium gestii</name>
    <dbReference type="NCBI Taxonomy" id="2699"/>
    <lineage>
        <taxon>Bacteria</taxon>
        <taxon>Bacillati</taxon>
        <taxon>Bacillota</taxon>
        <taxon>Clostridia</taxon>
        <taxon>Eubacteriales</taxon>
        <taxon>Heliobacteriaceae</taxon>
        <taxon>Heliomicrobium</taxon>
    </lineage>
</organism>
<dbReference type="Proteomes" id="UP000471031">
    <property type="component" value="Unassembled WGS sequence"/>
</dbReference>
<dbReference type="GO" id="GO:0015628">
    <property type="term" value="P:protein secretion by the type II secretion system"/>
    <property type="evidence" value="ECO:0007669"/>
    <property type="project" value="InterPro"/>
</dbReference>
<dbReference type="InterPro" id="IPR012902">
    <property type="entry name" value="N_methyl_site"/>
</dbReference>
<dbReference type="InterPro" id="IPR045584">
    <property type="entry name" value="Pilin-like"/>
</dbReference>
<sequence>MADIPGREDVLVEQYSRSLAQQSVDVRGYTLVEITLVLALLGILLLIGGPLLTRWNGQVSLESAARQVQVDLLSARDKAVLEQRTVALVFTLDSSKYRITYSDDERVSQSRTLPGGVVVQTTSFNVNTAFYRNTFIFAADGRAGKPNMGGTVMLRGPNGRNRYVIVSRNGRVRIDSTPPPSGEIPW</sequence>
<evidence type="ECO:0000313" key="10">
    <source>
        <dbReference type="EMBL" id="MZP43284.1"/>
    </source>
</evidence>
<dbReference type="Gene3D" id="3.55.40.10">
    <property type="entry name" value="minor pseudopilin epsh domain"/>
    <property type="match status" value="1"/>
</dbReference>
<comment type="caution">
    <text evidence="10">The sequence shown here is derived from an EMBL/GenBank/DDBJ whole genome shotgun (WGS) entry which is preliminary data.</text>
</comment>
<feature type="domain" description="General secretion pathway GspH" evidence="9">
    <location>
        <begin position="64"/>
        <end position="170"/>
    </location>
</feature>
<evidence type="ECO:0000256" key="1">
    <source>
        <dbReference type="ARBA" id="ARBA00004377"/>
    </source>
</evidence>
<dbReference type="Pfam" id="PF12019">
    <property type="entry name" value="GspH"/>
    <property type="match status" value="1"/>
</dbReference>
<evidence type="ECO:0000256" key="4">
    <source>
        <dbReference type="ARBA" id="ARBA00022519"/>
    </source>
</evidence>
<keyword evidence="2" id="KW-1003">Cell membrane</keyword>
<evidence type="ECO:0000256" key="3">
    <source>
        <dbReference type="ARBA" id="ARBA00022481"/>
    </source>
</evidence>
<dbReference type="OrthoDB" id="284474at2"/>
<dbReference type="GO" id="GO:0015627">
    <property type="term" value="C:type II protein secretion system complex"/>
    <property type="evidence" value="ECO:0007669"/>
    <property type="project" value="InterPro"/>
</dbReference>
<dbReference type="SUPFAM" id="SSF54523">
    <property type="entry name" value="Pili subunits"/>
    <property type="match status" value="1"/>
</dbReference>
<name>A0A845LD37_HELGE</name>
<dbReference type="PROSITE" id="PS00409">
    <property type="entry name" value="PROKAR_NTER_METHYL"/>
    <property type="match status" value="1"/>
</dbReference>
<evidence type="ECO:0000256" key="6">
    <source>
        <dbReference type="ARBA" id="ARBA00022989"/>
    </source>
</evidence>
<keyword evidence="4" id="KW-0997">Cell inner membrane</keyword>
<keyword evidence="6 8" id="KW-1133">Transmembrane helix</keyword>
<dbReference type="EMBL" id="WXEX01000007">
    <property type="protein sequence ID" value="MZP43284.1"/>
    <property type="molecule type" value="Genomic_DNA"/>
</dbReference>
<dbReference type="NCBIfam" id="TIGR02532">
    <property type="entry name" value="IV_pilin_GFxxxE"/>
    <property type="match status" value="1"/>
</dbReference>
<accession>A0A845LD37</accession>
<proteinExistence type="predicted"/>
<evidence type="ECO:0000256" key="7">
    <source>
        <dbReference type="ARBA" id="ARBA00023136"/>
    </source>
</evidence>
<dbReference type="AlphaFoldDB" id="A0A845LD37"/>
<evidence type="ECO:0000259" key="9">
    <source>
        <dbReference type="Pfam" id="PF12019"/>
    </source>
</evidence>
<keyword evidence="5 8" id="KW-0812">Transmembrane</keyword>
<feature type="transmembrane region" description="Helical" evidence="8">
    <location>
        <begin position="34"/>
        <end position="53"/>
    </location>
</feature>
<dbReference type="RefSeq" id="WP_161261857.1">
    <property type="nucleotide sequence ID" value="NZ_WXEX01000007.1"/>
</dbReference>
<keyword evidence="3" id="KW-0488">Methylation</keyword>
<evidence type="ECO:0000256" key="2">
    <source>
        <dbReference type="ARBA" id="ARBA00022475"/>
    </source>
</evidence>
<evidence type="ECO:0000256" key="5">
    <source>
        <dbReference type="ARBA" id="ARBA00022692"/>
    </source>
</evidence>
<evidence type="ECO:0000256" key="8">
    <source>
        <dbReference type="SAM" id="Phobius"/>
    </source>
</evidence>
<dbReference type="GO" id="GO:0005886">
    <property type="term" value="C:plasma membrane"/>
    <property type="evidence" value="ECO:0007669"/>
    <property type="project" value="UniProtKB-SubCell"/>
</dbReference>
<keyword evidence="11" id="KW-1185">Reference proteome</keyword>
<dbReference type="InterPro" id="IPR022346">
    <property type="entry name" value="T2SS_GspH"/>
</dbReference>
<comment type="subcellular location">
    <subcellularLocation>
        <location evidence="1">Cell inner membrane</location>
        <topology evidence="1">Single-pass membrane protein</topology>
    </subcellularLocation>
</comment>
<evidence type="ECO:0000313" key="11">
    <source>
        <dbReference type="Proteomes" id="UP000471031"/>
    </source>
</evidence>